<dbReference type="Proteomes" id="UP001270362">
    <property type="component" value="Unassembled WGS sequence"/>
</dbReference>
<reference evidence="2" key="2">
    <citation type="submission" date="2023-06" db="EMBL/GenBank/DDBJ databases">
        <authorList>
            <consortium name="Lawrence Berkeley National Laboratory"/>
            <person name="Haridas S."/>
            <person name="Hensen N."/>
            <person name="Bonometti L."/>
            <person name="Westerberg I."/>
            <person name="Brannstrom I.O."/>
            <person name="Guillou S."/>
            <person name="Cros-Aarteil S."/>
            <person name="Calhoun S."/>
            <person name="Kuo A."/>
            <person name="Mondo S."/>
            <person name="Pangilinan J."/>
            <person name="Riley R."/>
            <person name="Labutti K."/>
            <person name="Andreopoulos B."/>
            <person name="Lipzen A."/>
            <person name="Chen C."/>
            <person name="Yanf M."/>
            <person name="Daum C."/>
            <person name="Ng V."/>
            <person name="Clum A."/>
            <person name="Steindorff A."/>
            <person name="Ohm R."/>
            <person name="Martin F."/>
            <person name="Silar P."/>
            <person name="Natvig D."/>
            <person name="Lalanne C."/>
            <person name="Gautier V."/>
            <person name="Ament-Velasquez S.L."/>
            <person name="Kruys A."/>
            <person name="Hutchinson M.I."/>
            <person name="Powell A.J."/>
            <person name="Barry K."/>
            <person name="Miller A.N."/>
            <person name="Grigoriev I.V."/>
            <person name="Debuchy R."/>
            <person name="Gladieux P."/>
            <person name="Thoren M.H."/>
            <person name="Johannesson H."/>
        </authorList>
    </citation>
    <scope>NUCLEOTIDE SEQUENCE</scope>
    <source>
        <strain evidence="2">CBS 314.62</strain>
    </source>
</reference>
<feature type="region of interest" description="Disordered" evidence="1">
    <location>
        <begin position="1"/>
        <end position="25"/>
    </location>
</feature>
<dbReference type="PANTHER" id="PTHR13639">
    <property type="entry name" value="CYTOCHROME C OXIDASE ASSEMBLY FACTOR 4 HOMOLOG, MITOCHONDRIAL"/>
    <property type="match status" value="1"/>
</dbReference>
<dbReference type="GO" id="GO:0005758">
    <property type="term" value="C:mitochondrial intermembrane space"/>
    <property type="evidence" value="ECO:0007669"/>
    <property type="project" value="InterPro"/>
</dbReference>
<evidence type="ECO:0000313" key="2">
    <source>
        <dbReference type="EMBL" id="KAK3682360.1"/>
    </source>
</evidence>
<accession>A0AAE0X0M1</accession>
<comment type="caution">
    <text evidence="2">The sequence shown here is derived from an EMBL/GenBank/DDBJ whole genome shotgun (WGS) entry which is preliminary data.</text>
</comment>
<dbReference type="AlphaFoldDB" id="A0AAE0X0M1"/>
<sequence>MQSQMSKQESEIKQQTMAHDDEPDEWDKRIFSTGCADENAKMTDCYYEKKDWRACKDEMDRFRRCWKEHGNAKRTDTKDA</sequence>
<evidence type="ECO:0000313" key="3">
    <source>
        <dbReference type="Proteomes" id="UP001270362"/>
    </source>
</evidence>
<feature type="compositionally biased region" description="Polar residues" evidence="1">
    <location>
        <begin position="1"/>
        <end position="17"/>
    </location>
</feature>
<proteinExistence type="predicted"/>
<evidence type="ECO:0000256" key="1">
    <source>
        <dbReference type="SAM" id="MobiDB-lite"/>
    </source>
</evidence>
<evidence type="ECO:0008006" key="4">
    <source>
        <dbReference type="Google" id="ProtNLM"/>
    </source>
</evidence>
<gene>
    <name evidence="2" type="ORF">B0T22DRAFT_281877</name>
</gene>
<dbReference type="InterPro" id="IPR039870">
    <property type="entry name" value="Coa4-like"/>
</dbReference>
<organism evidence="2 3">
    <name type="scientific">Podospora appendiculata</name>
    <dbReference type="NCBI Taxonomy" id="314037"/>
    <lineage>
        <taxon>Eukaryota</taxon>
        <taxon>Fungi</taxon>
        <taxon>Dikarya</taxon>
        <taxon>Ascomycota</taxon>
        <taxon>Pezizomycotina</taxon>
        <taxon>Sordariomycetes</taxon>
        <taxon>Sordariomycetidae</taxon>
        <taxon>Sordariales</taxon>
        <taxon>Podosporaceae</taxon>
        <taxon>Podospora</taxon>
    </lineage>
</organism>
<dbReference type="PANTHER" id="PTHR13639:SF2">
    <property type="entry name" value="CYTOCHROME C OXIDASE ASSEMBLY FACTOR 4 HOMOLOG, MITOCHONDRIAL"/>
    <property type="match status" value="1"/>
</dbReference>
<keyword evidence="3" id="KW-1185">Reference proteome</keyword>
<protein>
    <recommendedName>
        <fullName evidence="4">CHCH domain-containing protein</fullName>
    </recommendedName>
</protein>
<name>A0AAE0X0M1_9PEZI</name>
<dbReference type="GO" id="GO:0033617">
    <property type="term" value="P:mitochondrial respiratory chain complex IV assembly"/>
    <property type="evidence" value="ECO:0007669"/>
    <property type="project" value="InterPro"/>
</dbReference>
<dbReference type="PROSITE" id="PS51808">
    <property type="entry name" value="CHCH"/>
    <property type="match status" value="1"/>
</dbReference>
<reference evidence="2" key="1">
    <citation type="journal article" date="2023" name="Mol. Phylogenet. Evol.">
        <title>Genome-scale phylogeny and comparative genomics of the fungal order Sordariales.</title>
        <authorList>
            <person name="Hensen N."/>
            <person name="Bonometti L."/>
            <person name="Westerberg I."/>
            <person name="Brannstrom I.O."/>
            <person name="Guillou S."/>
            <person name="Cros-Aarteil S."/>
            <person name="Calhoun S."/>
            <person name="Haridas S."/>
            <person name="Kuo A."/>
            <person name="Mondo S."/>
            <person name="Pangilinan J."/>
            <person name="Riley R."/>
            <person name="LaButti K."/>
            <person name="Andreopoulos B."/>
            <person name="Lipzen A."/>
            <person name="Chen C."/>
            <person name="Yan M."/>
            <person name="Daum C."/>
            <person name="Ng V."/>
            <person name="Clum A."/>
            <person name="Steindorff A."/>
            <person name="Ohm R.A."/>
            <person name="Martin F."/>
            <person name="Silar P."/>
            <person name="Natvig D.O."/>
            <person name="Lalanne C."/>
            <person name="Gautier V."/>
            <person name="Ament-Velasquez S.L."/>
            <person name="Kruys A."/>
            <person name="Hutchinson M.I."/>
            <person name="Powell A.J."/>
            <person name="Barry K."/>
            <person name="Miller A.N."/>
            <person name="Grigoriev I.V."/>
            <person name="Debuchy R."/>
            <person name="Gladieux P."/>
            <person name="Hiltunen Thoren M."/>
            <person name="Johannesson H."/>
        </authorList>
    </citation>
    <scope>NUCLEOTIDE SEQUENCE</scope>
    <source>
        <strain evidence="2">CBS 314.62</strain>
    </source>
</reference>
<dbReference type="EMBL" id="JAULSO010000005">
    <property type="protein sequence ID" value="KAK3682360.1"/>
    <property type="molecule type" value="Genomic_DNA"/>
</dbReference>